<accession>A0A975WC71</accession>
<dbReference type="Proteomes" id="UP000182932">
    <property type="component" value="Unassembled WGS sequence"/>
</dbReference>
<protein>
    <submittedName>
        <fullName evidence="2">Uncharacterized protein</fullName>
    </submittedName>
</protein>
<keyword evidence="3" id="KW-1185">Reference proteome</keyword>
<proteinExistence type="predicted"/>
<organism evidence="2 3">
    <name type="scientific">Marinovum algicola</name>
    <dbReference type="NCBI Taxonomy" id="42444"/>
    <lineage>
        <taxon>Bacteria</taxon>
        <taxon>Pseudomonadati</taxon>
        <taxon>Pseudomonadota</taxon>
        <taxon>Alphaproteobacteria</taxon>
        <taxon>Rhodobacterales</taxon>
        <taxon>Roseobacteraceae</taxon>
        <taxon>Marinovum</taxon>
    </lineage>
</organism>
<name>A0A975WC71_9RHOB</name>
<feature type="region of interest" description="Disordered" evidence="1">
    <location>
        <begin position="1"/>
        <end position="46"/>
    </location>
</feature>
<gene>
    <name evidence="2" type="ORF">SAMN04487940_11274</name>
</gene>
<dbReference type="AlphaFoldDB" id="A0A975WC71"/>
<evidence type="ECO:0000256" key="1">
    <source>
        <dbReference type="SAM" id="MobiDB-lite"/>
    </source>
</evidence>
<dbReference type="EMBL" id="FNYY01000012">
    <property type="protein sequence ID" value="SEJ86928.1"/>
    <property type="molecule type" value="Genomic_DNA"/>
</dbReference>
<evidence type="ECO:0000313" key="2">
    <source>
        <dbReference type="EMBL" id="SEJ86928.1"/>
    </source>
</evidence>
<comment type="caution">
    <text evidence="2">The sequence shown here is derived from an EMBL/GenBank/DDBJ whole genome shotgun (WGS) entry which is preliminary data.</text>
</comment>
<reference evidence="2 3" key="1">
    <citation type="submission" date="2016-10" db="EMBL/GenBank/DDBJ databases">
        <authorList>
            <person name="Varghese N."/>
            <person name="Submissions S."/>
        </authorList>
    </citation>
    <scope>NUCLEOTIDE SEQUENCE [LARGE SCALE GENOMIC DNA]</scope>
    <source>
        <strain evidence="2 3">FF3</strain>
    </source>
</reference>
<evidence type="ECO:0000313" key="3">
    <source>
        <dbReference type="Proteomes" id="UP000182932"/>
    </source>
</evidence>
<sequence>MQGFLNPSHVIPRSSGWMTPARAAKGPQIIPGNDGAILKSIAGEDN</sequence>